<accession>A0ABY4C786</accession>
<feature type="compositionally biased region" description="Polar residues" evidence="1">
    <location>
        <begin position="561"/>
        <end position="571"/>
    </location>
</feature>
<gene>
    <name evidence="3" type="ORF">MNR06_14120</name>
</gene>
<feature type="chain" id="PRO_5045425173" description="Lysine-specific metallo-endopeptidase domain-containing protein" evidence="2">
    <location>
        <begin position="23"/>
        <end position="642"/>
    </location>
</feature>
<sequence length="642" mass="69115">MATSKDLLTISVLFSLSTPANAGTHVSRIAQYRTISNDTGIALTINTKLRSAVLRKNNGYLRLFFVDDTPVYTFVSDKKRDSYTFFYKKKNAELSVNFIREPNEELYSDNCNAENKIDRLAKNIDAIATFEGIEDSPSLGRAMLDVSCKEKLVPTEQLKIKTIAAGLFKGDSYLAKCLSDKSAQDKFSKIKNFDEDLELIVNEMANSQNLAKQMKAPVLISCEDSQIPSAFNAKFINGTITLPVSEKKFLKNECMTTDAILSHELLHKAGVKDEKRVAIFDAICASVSNPEAVENKSCEKQYTMKRCIKMPNDCGGIPTQLAVKNTIKSAKEQEHKKAAAVAKKEVEKAPIKEVTLTEKDWQALESPVDTPESTAATRSIASTMSSNFDSFAGAVNRTIGIIESPAYAASAKGDTSTSSSNISAPSINTAAASLETSKSTSGIGSKSKASDSTDDDTYYTTEEYLADKYPVAKTRSVASASNEPKAGSSFEVNASAGAKSPDGSSSAETAGAVLARGTLAKNGEIAEPSQRSMPSASGASGTSLNSSLNYSSPAMRPAGNRTPNEFKTSVPITTLQRNDTITGQEYKEITASYDNPQFSKDLRNEGVSITLSQEGSNLGQVPSKASLRFVDDGQSLKRVKGK</sequence>
<keyword evidence="4" id="KW-1185">Reference proteome</keyword>
<name>A0ABY4C786_9BACT</name>
<evidence type="ECO:0000313" key="3">
    <source>
        <dbReference type="EMBL" id="UOF00833.1"/>
    </source>
</evidence>
<dbReference type="Proteomes" id="UP000830116">
    <property type="component" value="Chromosome"/>
</dbReference>
<evidence type="ECO:0008006" key="5">
    <source>
        <dbReference type="Google" id="ProtNLM"/>
    </source>
</evidence>
<evidence type="ECO:0000256" key="2">
    <source>
        <dbReference type="SAM" id="SignalP"/>
    </source>
</evidence>
<evidence type="ECO:0000256" key="1">
    <source>
        <dbReference type="SAM" id="MobiDB-lite"/>
    </source>
</evidence>
<feature type="region of interest" description="Disordered" evidence="1">
    <location>
        <begin position="523"/>
        <end position="571"/>
    </location>
</feature>
<keyword evidence="2" id="KW-0732">Signal</keyword>
<evidence type="ECO:0000313" key="4">
    <source>
        <dbReference type="Proteomes" id="UP000830116"/>
    </source>
</evidence>
<protein>
    <recommendedName>
        <fullName evidence="5">Lysine-specific metallo-endopeptidase domain-containing protein</fullName>
    </recommendedName>
</protein>
<feature type="compositionally biased region" description="Polar residues" evidence="1">
    <location>
        <begin position="529"/>
        <end position="552"/>
    </location>
</feature>
<feature type="compositionally biased region" description="Low complexity" evidence="1">
    <location>
        <begin position="434"/>
        <end position="447"/>
    </location>
</feature>
<dbReference type="RefSeq" id="WP_243537007.1">
    <property type="nucleotide sequence ID" value="NZ_CP093442.1"/>
</dbReference>
<reference evidence="3" key="1">
    <citation type="submission" date="2022-03" db="EMBL/GenBank/DDBJ databases">
        <title>Genome Identification and Characterization of new species Bdellovibrio reynosense LBG001 sp. nov. from a Mexico soil sample.</title>
        <authorList>
            <person name="Camilli A."/>
            <person name="Ajao Y."/>
            <person name="Guo X."/>
        </authorList>
    </citation>
    <scope>NUCLEOTIDE SEQUENCE</scope>
    <source>
        <strain evidence="3">LBG001</strain>
    </source>
</reference>
<feature type="region of interest" description="Disordered" evidence="1">
    <location>
        <begin position="434"/>
        <end position="455"/>
    </location>
</feature>
<proteinExistence type="predicted"/>
<feature type="signal peptide" evidence="2">
    <location>
        <begin position="1"/>
        <end position="22"/>
    </location>
</feature>
<dbReference type="EMBL" id="CP093442">
    <property type="protein sequence ID" value="UOF00833.1"/>
    <property type="molecule type" value="Genomic_DNA"/>
</dbReference>
<feature type="region of interest" description="Disordered" evidence="1">
    <location>
        <begin position="480"/>
        <end position="509"/>
    </location>
</feature>
<organism evidence="3 4">
    <name type="scientific">Bdellovibrio reynosensis</name>
    <dbReference type="NCBI Taxonomy" id="2835041"/>
    <lineage>
        <taxon>Bacteria</taxon>
        <taxon>Pseudomonadati</taxon>
        <taxon>Bdellovibrionota</taxon>
        <taxon>Bdellovibrionia</taxon>
        <taxon>Bdellovibrionales</taxon>
        <taxon>Pseudobdellovibrionaceae</taxon>
        <taxon>Bdellovibrio</taxon>
    </lineage>
</organism>